<comment type="catalytic activity">
    <reaction evidence="13">
        <text>ATP + H2O = ADP + phosphate + H(+)</text>
        <dbReference type="Rhea" id="RHEA:13065"/>
        <dbReference type="ChEBI" id="CHEBI:15377"/>
        <dbReference type="ChEBI" id="CHEBI:15378"/>
        <dbReference type="ChEBI" id="CHEBI:30616"/>
        <dbReference type="ChEBI" id="CHEBI:43474"/>
        <dbReference type="ChEBI" id="CHEBI:456216"/>
        <dbReference type="EC" id="5.6.2.3"/>
    </reaction>
</comment>
<dbReference type="PANTHER" id="PTHR11472">
    <property type="entry name" value="DNA REPAIR DEAD HELICASE RAD3/XP-D SUBFAMILY MEMBER"/>
    <property type="match status" value="1"/>
</dbReference>
<dbReference type="GO" id="GO:0006139">
    <property type="term" value="P:nucleobase-containing compound metabolic process"/>
    <property type="evidence" value="ECO:0007669"/>
    <property type="project" value="InterPro"/>
</dbReference>
<accession>A0A517S7H7</accession>
<dbReference type="EMBL" id="CP036271">
    <property type="protein sequence ID" value="QDT52059.1"/>
    <property type="molecule type" value="Genomic_DNA"/>
</dbReference>
<sequence length="668" mass="74768">MTLSVDGVLGRGGLIAGRLSDHEVRPEQLDMAEAVSSAIAERKHLVVEAGTGVGKSFAYLVPAILAAADWQSGRKGRAGDKKDEKRRIVVSTHTISLQEQLINKDIPFLNAIMPVEFSAVLAKGRSNYISLRRLSAAMDRAGSIFEENQELTQLRQLREWSHNTRDGSLADLNFHPTGAVWSEVRSEQGNCLGRKCPRHEDCLYYKARRRLWNADVLVVNHALFFSDLALRREGASILPDYEVAILDEAHTVESVAGEHLGLSVSSGQFTYQFNKLYNDRTQKGLLLHHNLPEAQKLVQRLRYLVDNLFAEILEWQERENRGGGRVREPLSIPNPVSPDLRLLAAAMREYEPNVEDEGQRIELTAAADRVDGLATVLNGWLKQEVEDGVFWIERSFGKTPNIELTSAPIEIGPVLRDELFNKTPSVILTSATLAVGQQDFSYLKHRLGVTKSHELKLGSPFNYREQATLILADNMPDPADQPAEFETAVCTRIQRHVLQTGGRAFVLFTNYKMLKSCAARLGRWFSEQNLTLIVHGDGMPRSMMVDKFKADGRAVLFGADSFWQGVDVPGEALQNVIITRLPFAVPDHPLLEARVERIKAQGGNPFMQYQVPEAAIRLKQGFGRLIRSAADRGQVVILDPRVRTKRYGRTFLESLPECRVVIDDGKRV</sequence>
<dbReference type="GO" id="GO:0051536">
    <property type="term" value="F:iron-sulfur cluster binding"/>
    <property type="evidence" value="ECO:0007669"/>
    <property type="project" value="UniProtKB-KW"/>
</dbReference>
<dbReference type="AlphaFoldDB" id="A0A517S7H7"/>
<evidence type="ECO:0000313" key="15">
    <source>
        <dbReference type="EMBL" id="QDT52059.1"/>
    </source>
</evidence>
<dbReference type="InterPro" id="IPR006555">
    <property type="entry name" value="ATP-dep_Helicase_C"/>
</dbReference>
<keyword evidence="8" id="KW-0411">Iron-sulfur</keyword>
<evidence type="ECO:0000256" key="13">
    <source>
        <dbReference type="ARBA" id="ARBA00048954"/>
    </source>
</evidence>
<evidence type="ECO:0000256" key="3">
    <source>
        <dbReference type="ARBA" id="ARBA00022741"/>
    </source>
</evidence>
<dbReference type="GO" id="GO:0005524">
    <property type="term" value="F:ATP binding"/>
    <property type="evidence" value="ECO:0007669"/>
    <property type="project" value="UniProtKB-KW"/>
</dbReference>
<keyword evidence="7" id="KW-0408">Iron</keyword>
<keyword evidence="3" id="KW-0547">Nucleotide-binding</keyword>
<dbReference type="GO" id="GO:0046872">
    <property type="term" value="F:metal ion binding"/>
    <property type="evidence" value="ECO:0007669"/>
    <property type="project" value="UniProtKB-KW"/>
</dbReference>
<evidence type="ECO:0000256" key="7">
    <source>
        <dbReference type="ARBA" id="ARBA00023004"/>
    </source>
</evidence>
<keyword evidence="16" id="KW-1185">Reference proteome</keyword>
<evidence type="ECO:0000259" key="14">
    <source>
        <dbReference type="PROSITE" id="PS51193"/>
    </source>
</evidence>
<dbReference type="InterPro" id="IPR014001">
    <property type="entry name" value="Helicase_ATP-bd"/>
</dbReference>
<dbReference type="PANTHER" id="PTHR11472:SF34">
    <property type="entry name" value="REGULATOR OF TELOMERE ELONGATION HELICASE 1"/>
    <property type="match status" value="1"/>
</dbReference>
<evidence type="ECO:0000256" key="4">
    <source>
        <dbReference type="ARBA" id="ARBA00022801"/>
    </source>
</evidence>
<keyword evidence="5" id="KW-0347">Helicase</keyword>
<evidence type="ECO:0000256" key="8">
    <source>
        <dbReference type="ARBA" id="ARBA00023014"/>
    </source>
</evidence>
<dbReference type="Pfam" id="PF00270">
    <property type="entry name" value="DEAD"/>
    <property type="match status" value="1"/>
</dbReference>
<evidence type="ECO:0000256" key="10">
    <source>
        <dbReference type="ARBA" id="ARBA00023235"/>
    </source>
</evidence>
<keyword evidence="10" id="KW-0413">Isomerase</keyword>
<comment type="similarity">
    <text evidence="11">Belongs to the helicase family. DinG subfamily.</text>
</comment>
<evidence type="ECO:0000256" key="12">
    <source>
        <dbReference type="ARBA" id="ARBA00044969"/>
    </source>
</evidence>
<dbReference type="FunCoup" id="A0A517S7H7">
    <property type="interactions" value="167"/>
</dbReference>
<dbReference type="GO" id="GO:0003677">
    <property type="term" value="F:DNA binding"/>
    <property type="evidence" value="ECO:0007669"/>
    <property type="project" value="UniProtKB-KW"/>
</dbReference>
<keyword evidence="2" id="KW-0479">Metal-binding</keyword>
<name>A0A517S7H7_9PLAN</name>
<dbReference type="InterPro" id="IPR011545">
    <property type="entry name" value="DEAD/DEAH_box_helicase_dom"/>
</dbReference>
<evidence type="ECO:0000313" key="16">
    <source>
        <dbReference type="Proteomes" id="UP000315700"/>
    </source>
</evidence>
<dbReference type="GO" id="GO:0043139">
    <property type="term" value="F:5'-3' DNA helicase activity"/>
    <property type="evidence" value="ECO:0007669"/>
    <property type="project" value="UniProtKB-EC"/>
</dbReference>
<dbReference type="InterPro" id="IPR045028">
    <property type="entry name" value="DinG/Rad3-like"/>
</dbReference>
<evidence type="ECO:0000256" key="2">
    <source>
        <dbReference type="ARBA" id="ARBA00022723"/>
    </source>
</evidence>
<dbReference type="EC" id="5.6.2.3" evidence="12"/>
<dbReference type="RefSeq" id="WP_145026052.1">
    <property type="nucleotide sequence ID" value="NZ_CP036271.1"/>
</dbReference>
<evidence type="ECO:0000256" key="6">
    <source>
        <dbReference type="ARBA" id="ARBA00022840"/>
    </source>
</evidence>
<keyword evidence="9" id="KW-0238">DNA-binding</keyword>
<evidence type="ECO:0000256" key="5">
    <source>
        <dbReference type="ARBA" id="ARBA00022806"/>
    </source>
</evidence>
<evidence type="ECO:0000256" key="1">
    <source>
        <dbReference type="ARBA" id="ARBA00001966"/>
    </source>
</evidence>
<dbReference type="InParanoid" id="A0A517S7H7"/>
<dbReference type="OrthoDB" id="9803913at2"/>
<dbReference type="InterPro" id="IPR010614">
    <property type="entry name" value="RAD3-like_helicase_DEAD"/>
</dbReference>
<dbReference type="FunFam" id="3.40.50.300:FF:000437">
    <property type="entry name" value="ATP-dependent DNA helicase DinG"/>
    <property type="match status" value="1"/>
</dbReference>
<organism evidence="15 16">
    <name type="scientific">Caulifigura coniformis</name>
    <dbReference type="NCBI Taxonomy" id="2527983"/>
    <lineage>
        <taxon>Bacteria</taxon>
        <taxon>Pseudomonadati</taxon>
        <taxon>Planctomycetota</taxon>
        <taxon>Planctomycetia</taxon>
        <taxon>Planctomycetales</taxon>
        <taxon>Planctomycetaceae</taxon>
        <taxon>Caulifigura</taxon>
    </lineage>
</organism>
<comment type="cofactor">
    <cofactor evidence="1">
        <name>[4Fe-4S] cluster</name>
        <dbReference type="ChEBI" id="CHEBI:49883"/>
    </cofactor>
</comment>
<dbReference type="Gene3D" id="3.40.50.300">
    <property type="entry name" value="P-loop containing nucleotide triphosphate hydrolases"/>
    <property type="match status" value="2"/>
</dbReference>
<dbReference type="InterPro" id="IPR014013">
    <property type="entry name" value="Helic_SF1/SF2_ATP-bd_DinG/Rad3"/>
</dbReference>
<dbReference type="KEGG" id="ccos:Pan44_00670"/>
<gene>
    <name evidence="15" type="ORF">Pan44_00670</name>
</gene>
<protein>
    <recommendedName>
        <fullName evidence="12">DNA 5'-3' helicase</fullName>
        <ecNumber evidence="12">5.6.2.3</ecNumber>
    </recommendedName>
</protein>
<dbReference type="Pfam" id="PF06733">
    <property type="entry name" value="DEAD_2"/>
    <property type="match status" value="1"/>
</dbReference>
<reference evidence="15 16" key="1">
    <citation type="submission" date="2019-02" db="EMBL/GenBank/DDBJ databases">
        <title>Deep-cultivation of Planctomycetes and their phenomic and genomic characterization uncovers novel biology.</title>
        <authorList>
            <person name="Wiegand S."/>
            <person name="Jogler M."/>
            <person name="Boedeker C."/>
            <person name="Pinto D."/>
            <person name="Vollmers J."/>
            <person name="Rivas-Marin E."/>
            <person name="Kohn T."/>
            <person name="Peeters S.H."/>
            <person name="Heuer A."/>
            <person name="Rast P."/>
            <person name="Oberbeckmann S."/>
            <person name="Bunk B."/>
            <person name="Jeske O."/>
            <person name="Meyerdierks A."/>
            <person name="Storesund J.E."/>
            <person name="Kallscheuer N."/>
            <person name="Luecker S."/>
            <person name="Lage O.M."/>
            <person name="Pohl T."/>
            <person name="Merkel B.J."/>
            <person name="Hornburger P."/>
            <person name="Mueller R.-W."/>
            <person name="Bruemmer F."/>
            <person name="Labrenz M."/>
            <person name="Spormann A.M."/>
            <person name="Op den Camp H."/>
            <person name="Overmann J."/>
            <person name="Amann R."/>
            <person name="Jetten M.S.M."/>
            <person name="Mascher T."/>
            <person name="Medema M.H."/>
            <person name="Devos D.P."/>
            <person name="Kaster A.-K."/>
            <person name="Ovreas L."/>
            <person name="Rohde M."/>
            <person name="Galperin M.Y."/>
            <person name="Jogler C."/>
        </authorList>
    </citation>
    <scope>NUCLEOTIDE SEQUENCE [LARGE SCALE GENOMIC DNA]</scope>
    <source>
        <strain evidence="15 16">Pan44</strain>
    </source>
</reference>
<dbReference type="Pfam" id="PF13307">
    <property type="entry name" value="Helicase_C_2"/>
    <property type="match status" value="1"/>
</dbReference>
<proteinExistence type="inferred from homology"/>
<dbReference type="SMART" id="SM00487">
    <property type="entry name" value="DEXDc"/>
    <property type="match status" value="1"/>
</dbReference>
<dbReference type="SUPFAM" id="SSF52540">
    <property type="entry name" value="P-loop containing nucleoside triphosphate hydrolases"/>
    <property type="match status" value="1"/>
</dbReference>
<dbReference type="SMART" id="SM00491">
    <property type="entry name" value="HELICc2"/>
    <property type="match status" value="1"/>
</dbReference>
<dbReference type="Proteomes" id="UP000315700">
    <property type="component" value="Chromosome"/>
</dbReference>
<keyword evidence="6" id="KW-0067">ATP-binding</keyword>
<dbReference type="InterPro" id="IPR027417">
    <property type="entry name" value="P-loop_NTPase"/>
</dbReference>
<feature type="domain" description="Helicase ATP-binding" evidence="14">
    <location>
        <begin position="14"/>
        <end position="301"/>
    </location>
</feature>
<dbReference type="PROSITE" id="PS51193">
    <property type="entry name" value="HELICASE_ATP_BIND_2"/>
    <property type="match status" value="1"/>
</dbReference>
<evidence type="ECO:0000256" key="9">
    <source>
        <dbReference type="ARBA" id="ARBA00023125"/>
    </source>
</evidence>
<dbReference type="GO" id="GO:0016818">
    <property type="term" value="F:hydrolase activity, acting on acid anhydrides, in phosphorus-containing anhydrides"/>
    <property type="evidence" value="ECO:0007669"/>
    <property type="project" value="InterPro"/>
</dbReference>
<evidence type="ECO:0000256" key="11">
    <source>
        <dbReference type="ARBA" id="ARBA00038058"/>
    </source>
</evidence>
<keyword evidence="4" id="KW-0378">Hydrolase</keyword>